<sequence>MRNDVIHVTTRPVCGSLYFYPLPKSQSADTRRPLLTYAETVPDLCRDSSRFYILLSLEGWAVADKEEDNVVLPRPRDSRFTSRACDRESSRHSESRGRLRR</sequence>
<protein>
    <submittedName>
        <fullName evidence="2">Uncharacterized protein</fullName>
    </submittedName>
</protein>
<evidence type="ECO:0000256" key="1">
    <source>
        <dbReference type="SAM" id="MobiDB-lite"/>
    </source>
</evidence>
<proteinExistence type="predicted"/>
<name>A0AAV7P1D2_PLEWA</name>
<dbReference type="AlphaFoldDB" id="A0AAV7P1D2"/>
<evidence type="ECO:0000313" key="3">
    <source>
        <dbReference type="Proteomes" id="UP001066276"/>
    </source>
</evidence>
<dbReference type="Proteomes" id="UP001066276">
    <property type="component" value="Chromosome 7"/>
</dbReference>
<comment type="caution">
    <text evidence="2">The sequence shown here is derived from an EMBL/GenBank/DDBJ whole genome shotgun (WGS) entry which is preliminary data.</text>
</comment>
<organism evidence="2 3">
    <name type="scientific">Pleurodeles waltl</name>
    <name type="common">Iberian ribbed newt</name>
    <dbReference type="NCBI Taxonomy" id="8319"/>
    <lineage>
        <taxon>Eukaryota</taxon>
        <taxon>Metazoa</taxon>
        <taxon>Chordata</taxon>
        <taxon>Craniata</taxon>
        <taxon>Vertebrata</taxon>
        <taxon>Euteleostomi</taxon>
        <taxon>Amphibia</taxon>
        <taxon>Batrachia</taxon>
        <taxon>Caudata</taxon>
        <taxon>Salamandroidea</taxon>
        <taxon>Salamandridae</taxon>
        <taxon>Pleurodelinae</taxon>
        <taxon>Pleurodeles</taxon>
    </lineage>
</organism>
<reference evidence="2" key="1">
    <citation type="journal article" date="2022" name="bioRxiv">
        <title>Sequencing and chromosome-scale assembly of the giantPleurodeles waltlgenome.</title>
        <authorList>
            <person name="Brown T."/>
            <person name="Elewa A."/>
            <person name="Iarovenko S."/>
            <person name="Subramanian E."/>
            <person name="Araus A.J."/>
            <person name="Petzold A."/>
            <person name="Susuki M."/>
            <person name="Suzuki K.-i.T."/>
            <person name="Hayashi T."/>
            <person name="Toyoda A."/>
            <person name="Oliveira C."/>
            <person name="Osipova E."/>
            <person name="Leigh N.D."/>
            <person name="Simon A."/>
            <person name="Yun M.H."/>
        </authorList>
    </citation>
    <scope>NUCLEOTIDE SEQUENCE</scope>
    <source>
        <strain evidence="2">20211129_DDA</strain>
        <tissue evidence="2">Liver</tissue>
    </source>
</reference>
<feature type="region of interest" description="Disordered" evidence="1">
    <location>
        <begin position="76"/>
        <end position="101"/>
    </location>
</feature>
<gene>
    <name evidence="2" type="ORF">NDU88_000625</name>
</gene>
<accession>A0AAV7P1D2</accession>
<dbReference type="EMBL" id="JANPWB010000011">
    <property type="protein sequence ID" value="KAJ1122121.1"/>
    <property type="molecule type" value="Genomic_DNA"/>
</dbReference>
<keyword evidence="3" id="KW-1185">Reference proteome</keyword>
<evidence type="ECO:0000313" key="2">
    <source>
        <dbReference type="EMBL" id="KAJ1122121.1"/>
    </source>
</evidence>